<dbReference type="AlphaFoldDB" id="A0A4Z2JDB0"/>
<name>A0A4Z2JDB0_9TELE</name>
<dbReference type="Proteomes" id="UP000314294">
    <property type="component" value="Unassembled WGS sequence"/>
</dbReference>
<organism evidence="1 2">
    <name type="scientific">Liparis tanakae</name>
    <name type="common">Tanaka's snailfish</name>
    <dbReference type="NCBI Taxonomy" id="230148"/>
    <lineage>
        <taxon>Eukaryota</taxon>
        <taxon>Metazoa</taxon>
        <taxon>Chordata</taxon>
        <taxon>Craniata</taxon>
        <taxon>Vertebrata</taxon>
        <taxon>Euteleostomi</taxon>
        <taxon>Actinopterygii</taxon>
        <taxon>Neopterygii</taxon>
        <taxon>Teleostei</taxon>
        <taxon>Neoteleostei</taxon>
        <taxon>Acanthomorphata</taxon>
        <taxon>Eupercaria</taxon>
        <taxon>Perciformes</taxon>
        <taxon>Cottioidei</taxon>
        <taxon>Cottales</taxon>
        <taxon>Liparidae</taxon>
        <taxon>Liparis</taxon>
    </lineage>
</organism>
<evidence type="ECO:0000313" key="2">
    <source>
        <dbReference type="Proteomes" id="UP000314294"/>
    </source>
</evidence>
<accession>A0A4Z2JDB0</accession>
<proteinExistence type="predicted"/>
<evidence type="ECO:0000313" key="1">
    <source>
        <dbReference type="EMBL" id="TNN87638.1"/>
    </source>
</evidence>
<dbReference type="EMBL" id="SRLO01000009">
    <property type="protein sequence ID" value="TNN87638.1"/>
    <property type="molecule type" value="Genomic_DNA"/>
</dbReference>
<sequence length="315" mass="34617">MACSRNTWRRDSRFSHNPDMVCCGRVFPIHEKTSHRAWKQQWVKMMCQYNRGQPTGKDESDRGKGSKGLQLGIESSAKDSASMVHSISPGVKRWRLGDSVPVELQGALSLPELSPVSLALSHAVFLPVSFPPSLSRSLGLLLDLAAALFCLSSHISSSLSESFISSSWTSRTERRLGGPAGGLPEFSIWAGGSSLCLGVFGCGGWSWMLMLVVVEGEERCGRPMAEHQHCIGAAGQLLAERVALWDVVEAAQGGVVWGQARWKSAQRFGAQKTLLLLSLVETFQLFLSQQLCRHLKPCLRLWLDEEELPAEGRSR</sequence>
<gene>
    <name evidence="1" type="ORF">EYF80_001985</name>
</gene>
<reference evidence="1 2" key="1">
    <citation type="submission" date="2019-03" db="EMBL/GenBank/DDBJ databases">
        <title>First draft genome of Liparis tanakae, snailfish: a comprehensive survey of snailfish specific genes.</title>
        <authorList>
            <person name="Kim W."/>
            <person name="Song I."/>
            <person name="Jeong J.-H."/>
            <person name="Kim D."/>
            <person name="Kim S."/>
            <person name="Ryu S."/>
            <person name="Song J.Y."/>
            <person name="Lee S.K."/>
        </authorList>
    </citation>
    <scope>NUCLEOTIDE SEQUENCE [LARGE SCALE GENOMIC DNA]</scope>
    <source>
        <tissue evidence="1">Muscle</tissue>
    </source>
</reference>
<comment type="caution">
    <text evidence="1">The sequence shown here is derived from an EMBL/GenBank/DDBJ whole genome shotgun (WGS) entry which is preliminary data.</text>
</comment>
<keyword evidence="2" id="KW-1185">Reference proteome</keyword>
<protein>
    <submittedName>
        <fullName evidence="1">Uncharacterized protein</fullName>
    </submittedName>
</protein>